<keyword evidence="1 6" id="KW-0479">Metal-binding</keyword>
<dbReference type="InterPro" id="IPR048995">
    <property type="entry name" value="STL11/RBM22-like_N"/>
</dbReference>
<dbReference type="AlphaFoldDB" id="A0ABD3MPR4"/>
<protein>
    <recommendedName>
        <fullName evidence="12">Pre-mRNA-splicing factor RBM22</fullName>
    </recommendedName>
</protein>
<feature type="region of interest" description="Disordered" evidence="7">
    <location>
        <begin position="325"/>
        <end position="346"/>
    </location>
</feature>
<dbReference type="InterPro" id="IPR000504">
    <property type="entry name" value="RRM_dom"/>
</dbReference>
<feature type="zinc finger region" description="C3H1-type" evidence="6">
    <location>
        <begin position="161"/>
        <end position="188"/>
    </location>
</feature>
<evidence type="ECO:0000256" key="4">
    <source>
        <dbReference type="ARBA" id="ARBA00022884"/>
    </source>
</evidence>
<evidence type="ECO:0000256" key="1">
    <source>
        <dbReference type="ARBA" id="ARBA00022723"/>
    </source>
</evidence>
<dbReference type="InterPro" id="IPR039171">
    <property type="entry name" value="Cwc2/Slt11"/>
</dbReference>
<dbReference type="SMART" id="SM00360">
    <property type="entry name" value="RRM"/>
    <property type="match status" value="1"/>
</dbReference>
<dbReference type="GO" id="GO:0008270">
    <property type="term" value="F:zinc ion binding"/>
    <property type="evidence" value="ECO:0007669"/>
    <property type="project" value="UniProtKB-KW"/>
</dbReference>
<dbReference type="Pfam" id="PF00642">
    <property type="entry name" value="zf-CCCH"/>
    <property type="match status" value="1"/>
</dbReference>
<accession>A0ABD3MPR4</accession>
<evidence type="ECO:0000256" key="7">
    <source>
        <dbReference type="SAM" id="MobiDB-lite"/>
    </source>
</evidence>
<evidence type="ECO:0000259" key="9">
    <source>
        <dbReference type="PROSITE" id="PS50103"/>
    </source>
</evidence>
<keyword evidence="2 6" id="KW-0863">Zinc-finger</keyword>
<reference evidence="10 11" key="1">
    <citation type="submission" date="2024-10" db="EMBL/GenBank/DDBJ databases">
        <title>Updated reference genomes for cyclostephanoid diatoms.</title>
        <authorList>
            <person name="Roberts W.R."/>
            <person name="Alverson A.J."/>
        </authorList>
    </citation>
    <scope>NUCLEOTIDE SEQUENCE [LARGE SCALE GENOMIC DNA]</scope>
    <source>
        <strain evidence="10 11">AJA276-08</strain>
    </source>
</reference>
<comment type="caution">
    <text evidence="10">The sequence shown here is derived from an EMBL/GenBank/DDBJ whole genome shotgun (WGS) entry which is preliminary data.</text>
</comment>
<keyword evidence="11" id="KW-1185">Reference proteome</keyword>
<evidence type="ECO:0000256" key="6">
    <source>
        <dbReference type="PROSITE-ProRule" id="PRU00723"/>
    </source>
</evidence>
<feature type="region of interest" description="Disordered" evidence="7">
    <location>
        <begin position="182"/>
        <end position="221"/>
    </location>
</feature>
<proteinExistence type="predicted"/>
<dbReference type="SMART" id="SM00356">
    <property type="entry name" value="ZnF_C3H1"/>
    <property type="match status" value="1"/>
</dbReference>
<dbReference type="InterPro" id="IPR012677">
    <property type="entry name" value="Nucleotide-bd_a/b_plait_sf"/>
</dbReference>
<feature type="domain" description="RRM" evidence="8">
    <location>
        <begin position="243"/>
        <end position="321"/>
    </location>
</feature>
<dbReference type="Gene3D" id="3.30.1370.210">
    <property type="match status" value="1"/>
</dbReference>
<feature type="compositionally biased region" description="Low complexity" evidence="7">
    <location>
        <begin position="389"/>
        <end position="400"/>
    </location>
</feature>
<dbReference type="PANTHER" id="PTHR14089">
    <property type="entry name" value="PRE-MRNA-SPLICING FACTOR RBM22"/>
    <property type="match status" value="1"/>
</dbReference>
<dbReference type="EMBL" id="JALLAZ020001786">
    <property type="protein sequence ID" value="KAL3763971.1"/>
    <property type="molecule type" value="Genomic_DNA"/>
</dbReference>
<evidence type="ECO:0000313" key="11">
    <source>
        <dbReference type="Proteomes" id="UP001530315"/>
    </source>
</evidence>
<evidence type="ECO:0000313" key="10">
    <source>
        <dbReference type="EMBL" id="KAL3763971.1"/>
    </source>
</evidence>
<dbReference type="InterPro" id="IPR035979">
    <property type="entry name" value="RBD_domain_sf"/>
</dbReference>
<dbReference type="Pfam" id="PF00076">
    <property type="entry name" value="RRM_1"/>
    <property type="match status" value="1"/>
</dbReference>
<dbReference type="Pfam" id="PF21369">
    <property type="entry name" value="STL11_N"/>
    <property type="match status" value="1"/>
</dbReference>
<evidence type="ECO:0000256" key="5">
    <source>
        <dbReference type="PROSITE-ProRule" id="PRU00176"/>
    </source>
</evidence>
<feature type="compositionally biased region" description="Low complexity" evidence="7">
    <location>
        <begin position="407"/>
        <end position="429"/>
    </location>
</feature>
<feature type="compositionally biased region" description="Basic and acidic residues" evidence="7">
    <location>
        <begin position="183"/>
        <end position="204"/>
    </location>
</feature>
<evidence type="ECO:0000256" key="3">
    <source>
        <dbReference type="ARBA" id="ARBA00022833"/>
    </source>
</evidence>
<dbReference type="PROSITE" id="PS50102">
    <property type="entry name" value="RRM"/>
    <property type="match status" value="1"/>
</dbReference>
<organism evidence="10 11">
    <name type="scientific">Stephanodiscus triporus</name>
    <dbReference type="NCBI Taxonomy" id="2934178"/>
    <lineage>
        <taxon>Eukaryota</taxon>
        <taxon>Sar</taxon>
        <taxon>Stramenopiles</taxon>
        <taxon>Ochrophyta</taxon>
        <taxon>Bacillariophyta</taxon>
        <taxon>Coscinodiscophyceae</taxon>
        <taxon>Thalassiosirophycidae</taxon>
        <taxon>Stephanodiscales</taxon>
        <taxon>Stephanodiscaceae</taxon>
        <taxon>Stephanodiscus</taxon>
    </lineage>
</organism>
<dbReference type="PANTHER" id="PTHR14089:SF6">
    <property type="entry name" value="PRE-MRNA-SPLICING FACTOR RBM22"/>
    <property type="match status" value="1"/>
</dbReference>
<gene>
    <name evidence="10" type="ORF">ACHAW5_007590</name>
</gene>
<keyword evidence="4 5" id="KW-0694">RNA-binding</keyword>
<dbReference type="InterPro" id="IPR036855">
    <property type="entry name" value="Znf_CCCH_sf"/>
</dbReference>
<evidence type="ECO:0000256" key="2">
    <source>
        <dbReference type="ARBA" id="ARBA00022771"/>
    </source>
</evidence>
<dbReference type="PROSITE" id="PS50103">
    <property type="entry name" value="ZF_C3H1"/>
    <property type="match status" value="1"/>
</dbReference>
<keyword evidence="3 6" id="KW-0862">Zinc</keyword>
<dbReference type="InterPro" id="IPR000571">
    <property type="entry name" value="Znf_CCCH"/>
</dbReference>
<name>A0ABD3MPR4_9STRA</name>
<dbReference type="SUPFAM" id="SSF54928">
    <property type="entry name" value="RNA-binding domain, RBD"/>
    <property type="match status" value="1"/>
</dbReference>
<feature type="region of interest" description="Disordered" evidence="7">
    <location>
        <begin position="376"/>
        <end position="443"/>
    </location>
</feature>
<dbReference type="GO" id="GO:0003723">
    <property type="term" value="F:RNA binding"/>
    <property type="evidence" value="ECO:0007669"/>
    <property type="project" value="UniProtKB-UniRule"/>
</dbReference>
<evidence type="ECO:0000259" key="8">
    <source>
        <dbReference type="PROSITE" id="PS50102"/>
    </source>
</evidence>
<dbReference type="Gene3D" id="3.30.70.330">
    <property type="match status" value="1"/>
</dbReference>
<feature type="domain" description="C3H1-type" evidence="9">
    <location>
        <begin position="161"/>
        <end position="188"/>
    </location>
</feature>
<dbReference type="SUPFAM" id="SSF90229">
    <property type="entry name" value="CCCH zinc finger"/>
    <property type="match status" value="1"/>
</dbReference>
<evidence type="ECO:0008006" key="12">
    <source>
        <dbReference type="Google" id="ProtNLM"/>
    </source>
</evidence>
<sequence>MTSIKKDASKQKWEETEFPLVCETCLGDNPYVRMTKETHGKKCKICEVPFTVFAWQAGTRGRLKKVEICRTCARSKNVCQVCIFDLQYGLPVQVRDQILAEEGCGDAVVAVPQSDANRSWMTANAERAVEQGTAIAGCVPTNDAAAVKLQGMARMEPRYERNLPKLCSFFAKGECNRGSLCPFRHEAPRDRNDPLSKQNTKDRFFGSNDPVASGMMKRQREKAEKRRAELIARGGEGDERAVSTLYVRFADDEGGGSSRRIVESEIRDKFYAYGEISSVRMHADRGAFVEFTTPQATQHAIAGSNKSNISGRRIHVNWARVPKRGAVSAGPQPTPGVAGAGGAIRPIEPPGGRGTYGGGSGENNNAASVAGFRASSTLGVPRPGGGGSTTTTTTTTLGVPRPGGGVIRRAGASGGDAAARGAAPYYPSADPGRLGSRTTAPST</sequence>
<dbReference type="Proteomes" id="UP001530315">
    <property type="component" value="Unassembled WGS sequence"/>
</dbReference>